<dbReference type="SUPFAM" id="SSF49899">
    <property type="entry name" value="Concanavalin A-like lectins/glucanases"/>
    <property type="match status" value="1"/>
</dbReference>
<dbReference type="GeneTree" id="ENSGT00930000150973"/>
<dbReference type="GO" id="GO:0016020">
    <property type="term" value="C:membrane"/>
    <property type="evidence" value="ECO:0007669"/>
    <property type="project" value="InterPro"/>
</dbReference>
<dbReference type="GO" id="GO:0005576">
    <property type="term" value="C:extracellular region"/>
    <property type="evidence" value="ECO:0007669"/>
    <property type="project" value="UniProtKB-SubCell"/>
</dbReference>
<keyword evidence="3" id="KW-0677">Repeat</keyword>
<dbReference type="HOGENOM" id="CLU_036867_0_0_1"/>
<evidence type="ECO:0000313" key="8">
    <source>
        <dbReference type="Proteomes" id="UP000018467"/>
    </source>
</evidence>
<dbReference type="PANTHER" id="PTHR24050:SF19">
    <property type="entry name" value="NEPHRONECTIN"/>
    <property type="match status" value="1"/>
</dbReference>
<feature type="region of interest" description="Disordered" evidence="5">
    <location>
        <begin position="194"/>
        <end position="245"/>
    </location>
</feature>
<organism evidence="7 8">
    <name type="scientific">Astyanax mexicanus</name>
    <name type="common">Blind cave fish</name>
    <name type="synonym">Astyanax fasciatus mexicanus</name>
    <dbReference type="NCBI Taxonomy" id="7994"/>
    <lineage>
        <taxon>Eukaryota</taxon>
        <taxon>Metazoa</taxon>
        <taxon>Chordata</taxon>
        <taxon>Craniata</taxon>
        <taxon>Vertebrata</taxon>
        <taxon>Euteleostomi</taxon>
        <taxon>Actinopterygii</taxon>
        <taxon>Neopterygii</taxon>
        <taxon>Teleostei</taxon>
        <taxon>Ostariophysi</taxon>
        <taxon>Characiformes</taxon>
        <taxon>Characoidei</taxon>
        <taxon>Acestrorhamphidae</taxon>
        <taxon>Acestrorhamphinae</taxon>
        <taxon>Astyanax</taxon>
    </lineage>
</organism>
<evidence type="ECO:0000256" key="2">
    <source>
        <dbReference type="ARBA" id="ARBA00022729"/>
    </source>
</evidence>
<evidence type="ECO:0000256" key="5">
    <source>
        <dbReference type="SAM" id="MobiDB-lite"/>
    </source>
</evidence>
<accession>W5L9X0</accession>
<proteinExistence type="predicted"/>
<dbReference type="Bgee" id="ENSAMXG00000016063">
    <property type="expression patterns" value="Expressed in head kidney and 10 other cell types or tissues"/>
</dbReference>
<dbReference type="InterPro" id="IPR000998">
    <property type="entry name" value="MAM_dom"/>
</dbReference>
<dbReference type="Proteomes" id="UP000018467">
    <property type="component" value="Unassembled WGS sequence"/>
</dbReference>
<evidence type="ECO:0000256" key="1">
    <source>
        <dbReference type="ARBA" id="ARBA00022536"/>
    </source>
</evidence>
<dbReference type="InterPro" id="IPR052235">
    <property type="entry name" value="Nephronectin_domain"/>
</dbReference>
<dbReference type="Gene3D" id="2.60.120.200">
    <property type="match status" value="1"/>
</dbReference>
<dbReference type="Ensembl" id="ENSAMXT00000016632.2">
    <property type="protein sequence ID" value="ENSAMXP00000016632.2"/>
    <property type="gene ID" value="ENSAMXG00000016063.2"/>
</dbReference>
<evidence type="ECO:0000256" key="4">
    <source>
        <dbReference type="ARBA" id="ARBA00023157"/>
    </source>
</evidence>
<dbReference type="Gene3D" id="2.10.25.10">
    <property type="entry name" value="Laminin"/>
    <property type="match status" value="1"/>
</dbReference>
<keyword evidence="4" id="KW-1015">Disulfide bond</keyword>
<evidence type="ECO:0000256" key="3">
    <source>
        <dbReference type="ARBA" id="ARBA00022737"/>
    </source>
</evidence>
<dbReference type="PANTHER" id="PTHR24050">
    <property type="entry name" value="PA14 DOMAIN-CONTAINING PROTEIN"/>
    <property type="match status" value="1"/>
</dbReference>
<reference evidence="7" key="4">
    <citation type="submission" date="2025-09" db="UniProtKB">
        <authorList>
            <consortium name="Ensembl"/>
        </authorList>
    </citation>
    <scope>IDENTIFICATION</scope>
</reference>
<evidence type="ECO:0000313" key="7">
    <source>
        <dbReference type="Ensembl" id="ENSAMXP00000016632.2"/>
    </source>
</evidence>
<name>W5L9X0_ASTMX</name>
<reference evidence="8" key="2">
    <citation type="journal article" date="2014" name="Nat. Commun.">
        <title>The cavefish genome reveals candidate genes for eye loss.</title>
        <authorList>
            <person name="McGaugh S.E."/>
            <person name="Gross J.B."/>
            <person name="Aken B."/>
            <person name="Blin M."/>
            <person name="Borowsky R."/>
            <person name="Chalopin D."/>
            <person name="Hinaux H."/>
            <person name="Jeffery W.R."/>
            <person name="Keene A."/>
            <person name="Ma L."/>
            <person name="Minx P."/>
            <person name="Murphy D."/>
            <person name="O'Quin K.E."/>
            <person name="Retaux S."/>
            <person name="Rohner N."/>
            <person name="Searle S.M."/>
            <person name="Stahl B.A."/>
            <person name="Tabin C."/>
            <person name="Volff J.N."/>
            <person name="Yoshizawa M."/>
            <person name="Warren W.C."/>
        </authorList>
    </citation>
    <scope>NUCLEOTIDE SEQUENCE [LARGE SCALE GENOMIC DNA]</scope>
    <source>
        <strain evidence="8">female</strain>
    </source>
</reference>
<keyword evidence="8" id="KW-1185">Reference proteome</keyword>
<dbReference type="STRING" id="7994.ENSAMXP00000016632"/>
<reference evidence="8" key="1">
    <citation type="submission" date="2013-03" db="EMBL/GenBank/DDBJ databases">
        <authorList>
            <person name="Jeffery W."/>
            <person name="Warren W."/>
            <person name="Wilson R.K."/>
        </authorList>
    </citation>
    <scope>NUCLEOTIDE SEQUENCE</scope>
    <source>
        <strain evidence="8">female</strain>
    </source>
</reference>
<reference evidence="7" key="3">
    <citation type="submission" date="2025-08" db="UniProtKB">
        <authorList>
            <consortium name="Ensembl"/>
        </authorList>
    </citation>
    <scope>IDENTIFICATION</scope>
</reference>
<feature type="region of interest" description="Disordered" evidence="5">
    <location>
        <begin position="98"/>
        <end position="146"/>
    </location>
</feature>
<evidence type="ECO:0000259" key="6">
    <source>
        <dbReference type="PROSITE" id="PS50060"/>
    </source>
</evidence>
<protein>
    <recommendedName>
        <fullName evidence="6">MAM domain-containing protein</fullName>
    </recommendedName>
</protein>
<feature type="compositionally biased region" description="Low complexity" evidence="5">
    <location>
        <begin position="292"/>
        <end position="327"/>
    </location>
</feature>
<dbReference type="SMART" id="SM00137">
    <property type="entry name" value="MAM"/>
    <property type="match status" value="1"/>
</dbReference>
<feature type="region of interest" description="Disordered" evidence="5">
    <location>
        <begin position="292"/>
        <end position="340"/>
    </location>
</feature>
<dbReference type="PROSITE" id="PS50060">
    <property type="entry name" value="MAM_2"/>
    <property type="match status" value="1"/>
</dbReference>
<feature type="domain" description="MAM" evidence="6">
    <location>
        <begin position="395"/>
        <end position="542"/>
    </location>
</feature>
<sequence length="546" mass="58401">MNTVGSYKCYCLNGYMMMADGTCKARTCAMANCQYGCAVMKGEIMCQCPSPGLRLGPDRRTCHDKPESKKCKCKLDPYGRGYDCKVIKVTIEPARPATTAKPTTRVTTATVTTTTTPPTTTTTTTTKPPTTTTATTSPTTTISTTTIPPTTFLTTVATTTMPTTVATTTMPTTVATTTIQTTVPKTTIPTTVPTTTIPTTVPTTTIPTTVPTTTIPTTVPTTTIPTTVPTTTIPTTVPTTTIPTTVPTTTIPTTVPLTTIPITVPTTTIPTTVSTTVVPTTLTMETTTIPESTTTELPTTTTAATTTTSTTVTTTTTTTTTTTSTTPAAPPPTAPPTTSPLITSTLDNRIQKEITQRPRGDVHPRNRENSVFDLDFDIELGNTAEFARDDPAGSLSCSFDQGVCSWMTDREGDVRWETVNDPEGRYLTVAEAPSRRSFRGARLTIPLSSPTNSPWKGGDLCLAFRHRLHGHHIGSLQLFVRNGRSHSPAIWNRTGGHGWRQTQITLWGQGLKSVVLKGERRRGRSGEIAVDDFILRRGACGDGSRE</sequence>
<dbReference type="Pfam" id="PF00629">
    <property type="entry name" value="MAM"/>
    <property type="match status" value="1"/>
</dbReference>
<dbReference type="InParanoid" id="W5L9X0"/>
<dbReference type="InterPro" id="IPR013320">
    <property type="entry name" value="ConA-like_dom_sf"/>
</dbReference>
<feature type="compositionally biased region" description="Pro residues" evidence="5">
    <location>
        <begin position="328"/>
        <end position="338"/>
    </location>
</feature>
<dbReference type="CDD" id="cd06263">
    <property type="entry name" value="MAM"/>
    <property type="match status" value="1"/>
</dbReference>
<dbReference type="AlphaFoldDB" id="W5L9X0"/>
<keyword evidence="1" id="KW-0245">EGF-like domain</keyword>
<dbReference type="eggNOG" id="KOG1217">
    <property type="taxonomic scope" value="Eukaryota"/>
</dbReference>
<keyword evidence="2" id="KW-0732">Signal</keyword>